<evidence type="ECO:0000313" key="4">
    <source>
        <dbReference type="EMBL" id="MFD2255899.1"/>
    </source>
</evidence>
<evidence type="ECO:0000256" key="2">
    <source>
        <dbReference type="SAM" id="Phobius"/>
    </source>
</evidence>
<reference evidence="5" key="1">
    <citation type="journal article" date="2019" name="Int. J. Syst. Evol. Microbiol.">
        <title>The Global Catalogue of Microorganisms (GCM) 10K type strain sequencing project: providing services to taxonomists for standard genome sequencing and annotation.</title>
        <authorList>
            <consortium name="The Broad Institute Genomics Platform"/>
            <consortium name="The Broad Institute Genome Sequencing Center for Infectious Disease"/>
            <person name="Wu L."/>
            <person name="Ma J."/>
        </authorList>
    </citation>
    <scope>NUCLEOTIDE SEQUENCE [LARGE SCALE GENOMIC DNA]</scope>
    <source>
        <strain evidence="5">CGMCC 4.7106</strain>
    </source>
</reference>
<evidence type="ECO:0000256" key="1">
    <source>
        <dbReference type="SAM" id="MobiDB-lite"/>
    </source>
</evidence>
<feature type="transmembrane region" description="Helical" evidence="2">
    <location>
        <begin position="205"/>
        <end position="229"/>
    </location>
</feature>
<organism evidence="4 5">
    <name type="scientific">Luteolibacter algae</name>
    <dbReference type="NCBI Taxonomy" id="454151"/>
    <lineage>
        <taxon>Bacteria</taxon>
        <taxon>Pseudomonadati</taxon>
        <taxon>Verrucomicrobiota</taxon>
        <taxon>Verrucomicrobiia</taxon>
        <taxon>Verrucomicrobiales</taxon>
        <taxon>Verrucomicrobiaceae</taxon>
        <taxon>Luteolibacter</taxon>
    </lineage>
</organism>
<dbReference type="Proteomes" id="UP001597375">
    <property type="component" value="Unassembled WGS sequence"/>
</dbReference>
<dbReference type="InterPro" id="IPR006674">
    <property type="entry name" value="HD_domain"/>
</dbReference>
<evidence type="ECO:0000313" key="5">
    <source>
        <dbReference type="Proteomes" id="UP001597375"/>
    </source>
</evidence>
<gene>
    <name evidence="4" type="ORF">ACFSSA_04345</name>
</gene>
<dbReference type="NCBIfam" id="TIGR00277">
    <property type="entry name" value="HDIG"/>
    <property type="match status" value="1"/>
</dbReference>
<feature type="region of interest" description="Disordered" evidence="1">
    <location>
        <begin position="514"/>
        <end position="553"/>
    </location>
</feature>
<feature type="transmembrane region" description="Helical" evidence="2">
    <location>
        <begin position="102"/>
        <end position="123"/>
    </location>
</feature>
<feature type="transmembrane region" description="Helical" evidence="2">
    <location>
        <begin position="241"/>
        <end position="262"/>
    </location>
</feature>
<sequence length="553" mass="60701">MGFLDSIKRWRLAKRGFSAGRKRRVHGDSAAVQALEDSDFVKLALYIAFAVTSAVLVLKASPGATFASDPFKGMLYGFALALTALAMFHVGHQQACRRNSRVVLVLGGLIGHLLVVRLVMILADAGTIKETYRYLFVPFALAPMLMGILLGRTVGAFAAVYVSLIGSLLVPSGDVMNYLIVSLVAGMTAVLCTDRVRKRIQLFRSGIYVGLVMVLLALVLGKLDALAVFGPESINKLQVLGAGSGIAFATALATAMLISGFLPMFEGMFHLTTDISWLELSDLNHKLLKQMQLEAPGTFHHSLVVAALSEAAAEKIGANAPMCRVCAYFHDVGKLKKPGYFIENQHDEGENPHDALTPTMSALIITAHVKDGIDLAVKHKLNPRIIEVIQEHHGDSLVYFFYRKAQEQKKAEMEKVDRRLENPEDLPKVEEKNFRYPGPRPSTRESGIICLADTIESASRTLRKPTPAKIRALVEELVRAKINDGQLDDCPLTLGELAQVKESFSKTLRSMLHSRIDYQKPPEDKNGSKRSSGPNRESRVDGGRLTTVRERSN</sequence>
<keyword evidence="5" id="KW-1185">Reference proteome</keyword>
<dbReference type="InterPro" id="IPR003607">
    <property type="entry name" value="HD/PDEase_dom"/>
</dbReference>
<feature type="domain" description="HD/PDEase" evidence="3">
    <location>
        <begin position="294"/>
        <end position="467"/>
    </location>
</feature>
<feature type="compositionally biased region" description="Basic and acidic residues" evidence="1">
    <location>
        <begin position="536"/>
        <end position="553"/>
    </location>
</feature>
<dbReference type="Gene3D" id="1.10.3210.10">
    <property type="entry name" value="Hypothetical protein af1432"/>
    <property type="match status" value="1"/>
</dbReference>
<keyword evidence="2" id="KW-0472">Membrane</keyword>
<keyword evidence="2" id="KW-1133">Transmembrane helix</keyword>
<dbReference type="RefSeq" id="WP_386818656.1">
    <property type="nucleotide sequence ID" value="NZ_JBHUIT010000002.1"/>
</dbReference>
<evidence type="ECO:0000259" key="3">
    <source>
        <dbReference type="SMART" id="SM00471"/>
    </source>
</evidence>
<dbReference type="SUPFAM" id="SSF109604">
    <property type="entry name" value="HD-domain/PDEase-like"/>
    <property type="match status" value="1"/>
</dbReference>
<keyword evidence="2" id="KW-0812">Transmembrane</keyword>
<feature type="compositionally biased region" description="Basic and acidic residues" evidence="1">
    <location>
        <begin position="514"/>
        <end position="527"/>
    </location>
</feature>
<feature type="transmembrane region" description="Helical" evidence="2">
    <location>
        <begin position="175"/>
        <end position="193"/>
    </location>
</feature>
<dbReference type="InterPro" id="IPR006675">
    <property type="entry name" value="HDIG_dom"/>
</dbReference>
<dbReference type="Pfam" id="PF07698">
    <property type="entry name" value="7TM-7TMR_HD"/>
    <property type="match status" value="1"/>
</dbReference>
<dbReference type="EMBL" id="JBHUIT010000002">
    <property type="protein sequence ID" value="MFD2255899.1"/>
    <property type="molecule type" value="Genomic_DNA"/>
</dbReference>
<feature type="transmembrane region" description="Helical" evidence="2">
    <location>
        <begin position="73"/>
        <end position="90"/>
    </location>
</feature>
<accession>A0ABW5D7C0</accession>
<proteinExistence type="predicted"/>
<name>A0ABW5D7C0_9BACT</name>
<dbReference type="InterPro" id="IPR052722">
    <property type="entry name" value="PgpH_phosphodiesterase"/>
</dbReference>
<dbReference type="InterPro" id="IPR011621">
    <property type="entry name" value="Metal-dep_PHydrolase_7TM_intra"/>
</dbReference>
<protein>
    <submittedName>
        <fullName evidence="4">HD family phosphohydrolase</fullName>
    </submittedName>
</protein>
<comment type="caution">
    <text evidence="4">The sequence shown here is derived from an EMBL/GenBank/DDBJ whole genome shotgun (WGS) entry which is preliminary data.</text>
</comment>
<dbReference type="PANTHER" id="PTHR36442">
    <property type="entry name" value="CYCLIC-DI-AMP PHOSPHODIESTERASE PGPH"/>
    <property type="match status" value="1"/>
</dbReference>
<dbReference type="PANTHER" id="PTHR36442:SF1">
    <property type="entry name" value="CYCLIC-DI-AMP PHOSPHODIESTERASE PGPH"/>
    <property type="match status" value="1"/>
</dbReference>
<dbReference type="CDD" id="cd00077">
    <property type="entry name" value="HDc"/>
    <property type="match status" value="1"/>
</dbReference>
<dbReference type="Pfam" id="PF01966">
    <property type="entry name" value="HD"/>
    <property type="match status" value="1"/>
</dbReference>
<feature type="transmembrane region" description="Helical" evidence="2">
    <location>
        <begin position="135"/>
        <end position="163"/>
    </location>
</feature>
<dbReference type="SMART" id="SM00471">
    <property type="entry name" value="HDc"/>
    <property type="match status" value="1"/>
</dbReference>
<feature type="transmembrane region" description="Helical" evidence="2">
    <location>
        <begin position="43"/>
        <end position="61"/>
    </location>
</feature>